<protein>
    <submittedName>
        <fullName evidence="2">Uncharacterized protein</fullName>
    </submittedName>
</protein>
<evidence type="ECO:0000313" key="2">
    <source>
        <dbReference type="EMBL" id="RUS73233.1"/>
    </source>
</evidence>
<evidence type="ECO:0000313" key="3">
    <source>
        <dbReference type="Proteomes" id="UP000271974"/>
    </source>
</evidence>
<gene>
    <name evidence="2" type="ORF">EGW08_019005</name>
</gene>
<dbReference type="EMBL" id="RQTK01000962">
    <property type="protein sequence ID" value="RUS73233.1"/>
    <property type="molecule type" value="Genomic_DNA"/>
</dbReference>
<organism evidence="2 3">
    <name type="scientific">Elysia chlorotica</name>
    <name type="common">Eastern emerald elysia</name>
    <name type="synonym">Sea slug</name>
    <dbReference type="NCBI Taxonomy" id="188477"/>
    <lineage>
        <taxon>Eukaryota</taxon>
        <taxon>Metazoa</taxon>
        <taxon>Spiralia</taxon>
        <taxon>Lophotrochozoa</taxon>
        <taxon>Mollusca</taxon>
        <taxon>Gastropoda</taxon>
        <taxon>Heterobranchia</taxon>
        <taxon>Euthyneura</taxon>
        <taxon>Panpulmonata</taxon>
        <taxon>Sacoglossa</taxon>
        <taxon>Placobranchoidea</taxon>
        <taxon>Plakobranchidae</taxon>
        <taxon>Elysia</taxon>
    </lineage>
</organism>
<accession>A0A433SVC2</accession>
<reference evidence="2 3" key="1">
    <citation type="submission" date="2019-01" db="EMBL/GenBank/DDBJ databases">
        <title>A draft genome assembly of the solar-powered sea slug Elysia chlorotica.</title>
        <authorList>
            <person name="Cai H."/>
            <person name="Li Q."/>
            <person name="Fang X."/>
            <person name="Li J."/>
            <person name="Curtis N.E."/>
            <person name="Altenburger A."/>
            <person name="Shibata T."/>
            <person name="Feng M."/>
            <person name="Maeda T."/>
            <person name="Schwartz J.A."/>
            <person name="Shigenobu S."/>
            <person name="Lundholm N."/>
            <person name="Nishiyama T."/>
            <person name="Yang H."/>
            <person name="Hasebe M."/>
            <person name="Li S."/>
            <person name="Pierce S.K."/>
            <person name="Wang J."/>
        </authorList>
    </citation>
    <scope>NUCLEOTIDE SEQUENCE [LARGE SCALE GENOMIC DNA]</scope>
    <source>
        <strain evidence="2">EC2010</strain>
        <tissue evidence="2">Whole organism of an adult</tissue>
    </source>
</reference>
<feature type="region of interest" description="Disordered" evidence="1">
    <location>
        <begin position="233"/>
        <end position="258"/>
    </location>
</feature>
<dbReference type="Proteomes" id="UP000271974">
    <property type="component" value="Unassembled WGS sequence"/>
</dbReference>
<comment type="caution">
    <text evidence="2">The sequence shown here is derived from an EMBL/GenBank/DDBJ whole genome shotgun (WGS) entry which is preliminary data.</text>
</comment>
<keyword evidence="3" id="KW-1185">Reference proteome</keyword>
<proteinExistence type="predicted"/>
<feature type="region of interest" description="Disordered" evidence="1">
    <location>
        <begin position="193"/>
        <end position="216"/>
    </location>
</feature>
<dbReference type="OrthoDB" id="10604856at2759"/>
<evidence type="ECO:0000256" key="1">
    <source>
        <dbReference type="SAM" id="MobiDB-lite"/>
    </source>
</evidence>
<feature type="region of interest" description="Disordered" evidence="1">
    <location>
        <begin position="291"/>
        <end position="315"/>
    </location>
</feature>
<name>A0A433SVC2_ELYCH</name>
<sequence>MSTSLFAAVEMINACILVNNENNLTVQQMATDPKPRYNNADHLIFREEYLIHILVGDSQHSNFSLLGQIPKLCEGAEEAGQVNPLAERIVLLSILVLLNVHSGFVRHGNQGLIRREFAKLHKAQGLPRDLQILVKDVTEARTYDSVATAATDYLSRRSQQASDQPYLCSCTWVGRLNCPVTWTALQPGEFPSDLLLESGTSDATADEETRPSAVDEDFERLEDQKKMEAKLEIFQSQVPDSWEEREQKGEQDDEAPPEVQRLFQPFSQITSTECEICDMTFDVGASISAGAEVPKSPVDGKENLSGGVGDMNDIDDAPLVSALNVADSDLQKKHTESDAHLEKLEQLRYFKKVYTRKVS</sequence>
<feature type="non-terminal residue" evidence="2">
    <location>
        <position position="359"/>
    </location>
</feature>
<dbReference type="AlphaFoldDB" id="A0A433SVC2"/>